<dbReference type="GO" id="GO:0019441">
    <property type="term" value="P:L-tryptophan catabolic process to kynurenine"/>
    <property type="evidence" value="ECO:0007669"/>
    <property type="project" value="InterPro"/>
</dbReference>
<dbReference type="EMBL" id="CYZV01000053">
    <property type="protein sequence ID" value="CUO78920.1"/>
    <property type="molecule type" value="Genomic_DNA"/>
</dbReference>
<organism evidence="1 2">
    <name type="scientific">Clostridium disporicum</name>
    <dbReference type="NCBI Taxonomy" id="84024"/>
    <lineage>
        <taxon>Bacteria</taxon>
        <taxon>Bacillati</taxon>
        <taxon>Bacillota</taxon>
        <taxon>Clostridia</taxon>
        <taxon>Eubacteriales</taxon>
        <taxon>Clostridiaceae</taxon>
        <taxon>Clostridium</taxon>
    </lineage>
</organism>
<reference evidence="1 2" key="1">
    <citation type="submission" date="2015-09" db="EMBL/GenBank/DDBJ databases">
        <authorList>
            <consortium name="Pathogen Informatics"/>
        </authorList>
    </citation>
    <scope>NUCLEOTIDE SEQUENCE [LARGE SCALE GENOMIC DNA]</scope>
    <source>
        <strain evidence="1 2">2789STDY5834855</strain>
    </source>
</reference>
<dbReference type="Gene3D" id="3.50.30.50">
    <property type="entry name" value="Putative cyclase"/>
    <property type="match status" value="1"/>
</dbReference>
<proteinExistence type="predicted"/>
<name>A0A174I0V7_9CLOT</name>
<evidence type="ECO:0000313" key="2">
    <source>
        <dbReference type="Proteomes" id="UP000095558"/>
    </source>
</evidence>
<dbReference type="InterPro" id="IPR007325">
    <property type="entry name" value="KFase/CYL"/>
</dbReference>
<dbReference type="GO" id="GO:0004061">
    <property type="term" value="F:arylformamidase activity"/>
    <property type="evidence" value="ECO:0007669"/>
    <property type="project" value="UniProtKB-EC"/>
</dbReference>
<protein>
    <submittedName>
        <fullName evidence="1">Cyclase family protein</fullName>
        <ecNumber evidence="1">3.5.1.9</ecNumber>
    </submittedName>
</protein>
<keyword evidence="1" id="KW-0378">Hydrolase</keyword>
<dbReference type="RefSeq" id="WP_055277873.1">
    <property type="nucleotide sequence ID" value="NZ_CYZV01000053.1"/>
</dbReference>
<dbReference type="OrthoDB" id="9796085at2"/>
<dbReference type="PANTHER" id="PTHR31118">
    <property type="entry name" value="CYCLASE-LIKE PROTEIN 2"/>
    <property type="match status" value="1"/>
</dbReference>
<dbReference type="EC" id="3.5.1.9" evidence="1"/>
<dbReference type="Pfam" id="PF04199">
    <property type="entry name" value="Cyclase"/>
    <property type="match status" value="1"/>
</dbReference>
<dbReference type="AlphaFoldDB" id="A0A174I0V7"/>
<dbReference type="SUPFAM" id="SSF102198">
    <property type="entry name" value="Putative cyclase"/>
    <property type="match status" value="1"/>
</dbReference>
<accession>A0A174I0V7</accession>
<dbReference type="Proteomes" id="UP000095558">
    <property type="component" value="Unassembled WGS sequence"/>
</dbReference>
<dbReference type="PANTHER" id="PTHR31118:SF32">
    <property type="entry name" value="KYNURENINE FORMAMIDASE"/>
    <property type="match status" value="1"/>
</dbReference>
<sequence length="207" mass="24188">MKYIDLSHEIKNEMPVYPGDKEVNLIKEKDYIENGYNSISIATEMHAGTHIDAPLHMQENKSYISDYPIERFIGNVALLDVRGEKIIDVKDEYYINIKENDIVLLFTGWDNFYGKEEYYTEHPVVSRELAELLIKKKIKMLGMDMPSPDRDNYEIHNVLFENDIFLLENLTNLNKLLYNEEIQLFAQPLKVQSEASLVRAVAIYQGY</sequence>
<dbReference type="InterPro" id="IPR037175">
    <property type="entry name" value="KFase_sf"/>
</dbReference>
<gene>
    <name evidence="1" type="primary">kynB</name>
    <name evidence="1" type="ORF">ERS852470_03371</name>
</gene>
<evidence type="ECO:0000313" key="1">
    <source>
        <dbReference type="EMBL" id="CUO78920.1"/>
    </source>
</evidence>